<dbReference type="STRING" id="1798406.A3A04_00310"/>
<feature type="domain" description="AAA+ ATPase" evidence="1">
    <location>
        <begin position="40"/>
        <end position="184"/>
    </location>
</feature>
<dbReference type="GO" id="GO:0005524">
    <property type="term" value="F:ATP binding"/>
    <property type="evidence" value="ECO:0007669"/>
    <property type="project" value="InterPro"/>
</dbReference>
<dbReference type="Gene3D" id="1.10.8.80">
    <property type="entry name" value="Magnesium chelatase subunit I, C-Terminal domain"/>
    <property type="match status" value="1"/>
</dbReference>
<reference evidence="2 3" key="1">
    <citation type="journal article" date="2016" name="Nat. Commun.">
        <title>Thousands of microbial genomes shed light on interconnected biogeochemical processes in an aquifer system.</title>
        <authorList>
            <person name="Anantharaman K."/>
            <person name="Brown C.T."/>
            <person name="Hug L.A."/>
            <person name="Sharon I."/>
            <person name="Castelle C.J."/>
            <person name="Probst A.J."/>
            <person name="Thomas B.C."/>
            <person name="Singh A."/>
            <person name="Wilkins M.J."/>
            <person name="Karaoz U."/>
            <person name="Brodie E.L."/>
            <person name="Williams K.H."/>
            <person name="Hubbard S.S."/>
            <person name="Banfield J.F."/>
        </authorList>
    </citation>
    <scope>NUCLEOTIDE SEQUENCE [LARGE SCALE GENOMIC DNA]</scope>
</reference>
<dbReference type="InterPro" id="IPR041628">
    <property type="entry name" value="ChlI/MoxR_AAA_lid"/>
</dbReference>
<proteinExistence type="predicted"/>
<dbReference type="AlphaFoldDB" id="A0A1G1ZL88"/>
<organism evidence="2 3">
    <name type="scientific">Candidatus Harrisonbacteria bacterium RIFCSPLOWO2_01_FULL_40_28</name>
    <dbReference type="NCBI Taxonomy" id="1798406"/>
    <lineage>
        <taxon>Bacteria</taxon>
        <taxon>Candidatus Harrisoniibacteriota</taxon>
    </lineage>
</organism>
<dbReference type="Pfam" id="PF07726">
    <property type="entry name" value="AAA_3"/>
    <property type="match status" value="1"/>
</dbReference>
<dbReference type="SMART" id="SM00382">
    <property type="entry name" value="AAA"/>
    <property type="match status" value="1"/>
</dbReference>
<dbReference type="GO" id="GO:0016887">
    <property type="term" value="F:ATP hydrolysis activity"/>
    <property type="evidence" value="ECO:0007669"/>
    <property type="project" value="InterPro"/>
</dbReference>
<dbReference type="CDD" id="cd00009">
    <property type="entry name" value="AAA"/>
    <property type="match status" value="1"/>
</dbReference>
<name>A0A1G1ZL88_9BACT</name>
<dbReference type="SUPFAM" id="SSF52540">
    <property type="entry name" value="P-loop containing nucleoside triphosphate hydrolases"/>
    <property type="match status" value="1"/>
</dbReference>
<evidence type="ECO:0000313" key="2">
    <source>
        <dbReference type="EMBL" id="OGY65314.1"/>
    </source>
</evidence>
<dbReference type="Gene3D" id="3.40.50.300">
    <property type="entry name" value="P-loop containing nucleotide triphosphate hydrolases"/>
    <property type="match status" value="1"/>
</dbReference>
<dbReference type="InterPro" id="IPR050764">
    <property type="entry name" value="CbbQ/NirQ/NorQ/GpvN"/>
</dbReference>
<dbReference type="InterPro" id="IPR027417">
    <property type="entry name" value="P-loop_NTPase"/>
</dbReference>
<accession>A0A1G1ZL88</accession>
<evidence type="ECO:0000313" key="3">
    <source>
        <dbReference type="Proteomes" id="UP000178517"/>
    </source>
</evidence>
<dbReference type="PANTHER" id="PTHR42759">
    <property type="entry name" value="MOXR FAMILY PROTEIN"/>
    <property type="match status" value="1"/>
</dbReference>
<sequence>MAIDDLELIKDTASCIKKSLKEVVLGIDKTIDLLVIALFSRGHCLLEGPPGQAKTTLCLALSRVIKGKFIRFQGMPDALPSDILYEIYIGENGSLLFQKGPLLHYAENVGVVLIDEINRFQGKTQAVFLQAMQERIVSLGRETICLPHALFVATRNPLEKHETYELPPAQRDRFFMEIEVGYPDTEQEERILKESLFHTMERLLSPIKSLISLEELSLAAERIQEEIKISDTLIRYAYAIIRATRNPSEFDISTTTKEDERSWLKAGISSRGGIKLIEAAKTAACLRGSPVVVPYDIHSIMHEVLAHRIFVESFAESERSVLVREFLQKIRQQITTPSGD</sequence>
<evidence type="ECO:0000259" key="1">
    <source>
        <dbReference type="SMART" id="SM00382"/>
    </source>
</evidence>
<dbReference type="Pfam" id="PF17863">
    <property type="entry name" value="AAA_lid_2"/>
    <property type="match status" value="1"/>
</dbReference>
<dbReference type="EMBL" id="MHJI01000018">
    <property type="protein sequence ID" value="OGY65314.1"/>
    <property type="molecule type" value="Genomic_DNA"/>
</dbReference>
<gene>
    <name evidence="2" type="ORF">A3A04_00310</name>
</gene>
<dbReference type="Proteomes" id="UP000178517">
    <property type="component" value="Unassembled WGS sequence"/>
</dbReference>
<comment type="caution">
    <text evidence="2">The sequence shown here is derived from an EMBL/GenBank/DDBJ whole genome shotgun (WGS) entry which is preliminary data.</text>
</comment>
<dbReference type="InterPro" id="IPR011703">
    <property type="entry name" value="ATPase_AAA-3"/>
</dbReference>
<dbReference type="InterPro" id="IPR003593">
    <property type="entry name" value="AAA+_ATPase"/>
</dbReference>
<dbReference type="PIRSF" id="PIRSF002849">
    <property type="entry name" value="AAA_ATPase_chaperone_MoxR_prd"/>
    <property type="match status" value="1"/>
</dbReference>
<dbReference type="PANTHER" id="PTHR42759:SF6">
    <property type="entry name" value="REGULATORY PROTEIN-RELATED"/>
    <property type="match status" value="1"/>
</dbReference>
<protein>
    <recommendedName>
        <fullName evidence="1">AAA+ ATPase domain-containing protein</fullName>
    </recommendedName>
</protein>